<feature type="transmembrane region" description="Helical" evidence="1">
    <location>
        <begin position="196"/>
        <end position="216"/>
    </location>
</feature>
<dbReference type="RefSeq" id="XP_001728035.1">
    <property type="nucleotide sequence ID" value="XM_001727983.2"/>
</dbReference>
<dbReference type="OrthoDB" id="3524679at2759"/>
<dbReference type="PaxDb" id="5141-EFNCRP00000008848"/>
<dbReference type="InParanoid" id="A7UX97"/>
<dbReference type="Pfam" id="PF12351">
    <property type="entry name" value="Fig1"/>
    <property type="match status" value="1"/>
</dbReference>
<dbReference type="Proteomes" id="UP000001805">
    <property type="component" value="Chromosome 2, Linkage Group V"/>
</dbReference>
<dbReference type="OMA" id="LQWMAFG"/>
<dbReference type="VEuPathDB" id="FungiDB:NCU10610"/>
<dbReference type="GO" id="GO:0016020">
    <property type="term" value="C:membrane"/>
    <property type="evidence" value="ECO:0007669"/>
    <property type="project" value="InterPro"/>
</dbReference>
<keyword evidence="1" id="KW-0812">Transmembrane</keyword>
<dbReference type="AlphaFoldDB" id="A7UX97"/>
<feature type="transmembrane region" description="Helical" evidence="1">
    <location>
        <begin position="148"/>
        <end position="170"/>
    </location>
</feature>
<keyword evidence="3" id="KW-1185">Reference proteome</keyword>
<protein>
    <submittedName>
        <fullName evidence="2">Uncharacterized protein</fullName>
    </submittedName>
</protein>
<keyword evidence="1" id="KW-0472">Membrane</keyword>
<dbReference type="STRING" id="367110.A7UX97"/>
<dbReference type="EMBL" id="CM002240">
    <property type="protein sequence ID" value="EDO64944.1"/>
    <property type="molecule type" value="Genomic_DNA"/>
</dbReference>
<proteinExistence type="predicted"/>
<reference evidence="2 3" key="1">
    <citation type="journal article" date="2003" name="Nature">
        <title>The genome sequence of the filamentous fungus Neurospora crassa.</title>
        <authorList>
            <person name="Galagan J.E."/>
            <person name="Calvo S.E."/>
            <person name="Borkovich K.A."/>
            <person name="Selker E.U."/>
            <person name="Read N.D."/>
            <person name="Jaffe D."/>
            <person name="FitzHugh W."/>
            <person name="Ma L.J."/>
            <person name="Smirnov S."/>
            <person name="Purcell S."/>
            <person name="Rehman B."/>
            <person name="Elkins T."/>
            <person name="Engels R."/>
            <person name="Wang S."/>
            <person name="Nielsen C.B."/>
            <person name="Butler J."/>
            <person name="Endrizzi M."/>
            <person name="Qui D."/>
            <person name="Ianakiev P."/>
            <person name="Bell-Pedersen D."/>
            <person name="Nelson M.A."/>
            <person name="Werner-Washburne M."/>
            <person name="Selitrennikoff C.P."/>
            <person name="Kinsey J.A."/>
            <person name="Braun E.L."/>
            <person name="Zelter A."/>
            <person name="Schulte U."/>
            <person name="Kothe G.O."/>
            <person name="Jedd G."/>
            <person name="Mewes W."/>
            <person name="Staben C."/>
            <person name="Marcotte E."/>
            <person name="Greenberg D."/>
            <person name="Roy A."/>
            <person name="Foley K."/>
            <person name="Naylor J."/>
            <person name="Stange-Thomann N."/>
            <person name="Barrett R."/>
            <person name="Gnerre S."/>
            <person name="Kamal M."/>
            <person name="Kamvysselis M."/>
            <person name="Mauceli E."/>
            <person name="Bielke C."/>
            <person name="Rudd S."/>
            <person name="Frishman D."/>
            <person name="Krystofova S."/>
            <person name="Rasmussen C."/>
            <person name="Metzenberg R.L."/>
            <person name="Perkins D.D."/>
            <person name="Kroken S."/>
            <person name="Cogoni C."/>
            <person name="Macino G."/>
            <person name="Catcheside D."/>
            <person name="Li W."/>
            <person name="Pratt R.J."/>
            <person name="Osmani S.A."/>
            <person name="DeSouza C.P."/>
            <person name="Glass L."/>
            <person name="Orbach M.J."/>
            <person name="Berglund J.A."/>
            <person name="Voelker R."/>
            <person name="Yarden O."/>
            <person name="Plamann M."/>
            <person name="Seiler S."/>
            <person name="Dunlap J."/>
            <person name="Radford A."/>
            <person name="Aramayo R."/>
            <person name="Natvig D.O."/>
            <person name="Alex L.A."/>
            <person name="Mannhaupt G."/>
            <person name="Ebbole D.J."/>
            <person name="Freitag M."/>
            <person name="Paulsen I."/>
            <person name="Sachs M.S."/>
            <person name="Lander E.S."/>
            <person name="Nusbaum C."/>
            <person name="Birren B."/>
        </authorList>
    </citation>
    <scope>NUCLEOTIDE SEQUENCE [LARGE SCALE GENOMIC DNA]</scope>
    <source>
        <strain evidence="3">ATCC 24698 / 74-OR23-1A / CBS 708.71 / DSM 1257 / FGSC 987</strain>
    </source>
</reference>
<accession>A7UX97</accession>
<evidence type="ECO:0000313" key="3">
    <source>
        <dbReference type="Proteomes" id="UP000001805"/>
    </source>
</evidence>
<dbReference type="InterPro" id="IPR033481">
    <property type="entry name" value="Dni1/Fig1"/>
</dbReference>
<name>A7UX97_NEUCR</name>
<dbReference type="TCDB" id="1.A.81.4.1">
    <property type="family name" value="the low affinity ca(2+) channel (lacc) family"/>
</dbReference>
<sequence>MGKFAGNLARAGAEKAVAIQCGPWFKFIKLAPLTFIIPTILFLILSLAGCLSSAPTIPSLYVVALTSSSNGTLAPMQVRLGYFGMCGDDGDTRTCLSAAGHYDPDEPQDIIHLTELLFPQVMNNSNARGAIPELQNMVLTGLDLQDQIFGKVLLTGSALFALGLVLMFPLKLVKKKLAKLAPGTPLTKKQQFIRRACYSTIWAGLMIVFAACIGTTETAGALGHATAHIKGSSILMKEGVTLQVLQWMAFGFMFLFVLTMPIMLFVKRENPLDQYMSAEGIKEKAFGFAKGYAMDKVKKPKRALFFGRQKSQQEDMV</sequence>
<evidence type="ECO:0000313" key="2">
    <source>
        <dbReference type="EMBL" id="EDO64944.1"/>
    </source>
</evidence>
<organism evidence="2 3">
    <name type="scientific">Neurospora crassa (strain ATCC 24698 / 74-OR23-1A / CBS 708.71 / DSM 1257 / FGSC 987)</name>
    <dbReference type="NCBI Taxonomy" id="367110"/>
    <lineage>
        <taxon>Eukaryota</taxon>
        <taxon>Fungi</taxon>
        <taxon>Dikarya</taxon>
        <taxon>Ascomycota</taxon>
        <taxon>Pezizomycotina</taxon>
        <taxon>Sordariomycetes</taxon>
        <taxon>Sordariomycetidae</taxon>
        <taxon>Sordariales</taxon>
        <taxon>Sordariaceae</taxon>
        <taxon>Neurospora</taxon>
    </lineage>
</organism>
<keyword evidence="1" id="KW-1133">Transmembrane helix</keyword>
<feature type="transmembrane region" description="Helical" evidence="1">
    <location>
        <begin position="244"/>
        <end position="266"/>
    </location>
</feature>
<dbReference type="KEGG" id="ncr:NCU10610"/>
<feature type="transmembrane region" description="Helical" evidence="1">
    <location>
        <begin position="33"/>
        <end position="54"/>
    </location>
</feature>
<evidence type="ECO:0000256" key="1">
    <source>
        <dbReference type="SAM" id="Phobius"/>
    </source>
</evidence>
<gene>
    <name evidence="2" type="ORF">NCU10610</name>
</gene>
<dbReference type="HOGENOM" id="CLU_850381_0_0_1"/>
<dbReference type="GeneID" id="5847097"/>